<dbReference type="SUPFAM" id="SSF52743">
    <property type="entry name" value="Subtilisin-like"/>
    <property type="match status" value="1"/>
</dbReference>
<evidence type="ECO:0000256" key="4">
    <source>
        <dbReference type="ARBA" id="ARBA00022825"/>
    </source>
</evidence>
<keyword evidence="9" id="KW-1185">Reference proteome</keyword>
<feature type="active site" description="Charge relay system" evidence="5">
    <location>
        <position position="361"/>
    </location>
</feature>
<dbReference type="InterPro" id="IPR000209">
    <property type="entry name" value="Peptidase_S8/S53_dom"/>
</dbReference>
<dbReference type="PANTHER" id="PTHR43806:SF11">
    <property type="entry name" value="CEREVISIN-RELATED"/>
    <property type="match status" value="1"/>
</dbReference>
<feature type="region of interest" description="Disordered" evidence="6">
    <location>
        <begin position="57"/>
        <end position="88"/>
    </location>
</feature>
<evidence type="ECO:0000313" key="9">
    <source>
        <dbReference type="Proteomes" id="UP000317893"/>
    </source>
</evidence>
<keyword evidence="3 5" id="KW-0378">Hydrolase</keyword>
<name>A0A542DZ70_9MICO</name>
<dbReference type="InterPro" id="IPR023828">
    <property type="entry name" value="Peptidase_S8_Ser-AS"/>
</dbReference>
<gene>
    <name evidence="8" type="ORF">FB458_1473</name>
</gene>
<evidence type="ECO:0000259" key="7">
    <source>
        <dbReference type="Pfam" id="PF00082"/>
    </source>
</evidence>
<dbReference type="AlphaFoldDB" id="A0A542DZ70"/>
<dbReference type="PRINTS" id="PR00723">
    <property type="entry name" value="SUBTILISIN"/>
</dbReference>
<feature type="compositionally biased region" description="Basic and acidic residues" evidence="6">
    <location>
        <begin position="57"/>
        <end position="70"/>
    </location>
</feature>
<feature type="domain" description="Peptidase S8/S53" evidence="7">
    <location>
        <begin position="151"/>
        <end position="373"/>
    </location>
</feature>
<dbReference type="Gene3D" id="3.40.50.200">
    <property type="entry name" value="Peptidase S8/S53 domain"/>
    <property type="match status" value="1"/>
</dbReference>
<feature type="active site" description="Charge relay system" evidence="5">
    <location>
        <position position="160"/>
    </location>
</feature>
<protein>
    <submittedName>
        <fullName evidence="8">Subtilase family protein</fullName>
    </submittedName>
</protein>
<organism evidence="8 9">
    <name type="scientific">Lapillicoccus jejuensis</name>
    <dbReference type="NCBI Taxonomy" id="402171"/>
    <lineage>
        <taxon>Bacteria</taxon>
        <taxon>Bacillati</taxon>
        <taxon>Actinomycetota</taxon>
        <taxon>Actinomycetes</taxon>
        <taxon>Micrococcales</taxon>
        <taxon>Intrasporangiaceae</taxon>
        <taxon>Lapillicoccus</taxon>
    </lineage>
</organism>
<keyword evidence="4 5" id="KW-0720">Serine protease</keyword>
<dbReference type="PROSITE" id="PS51892">
    <property type="entry name" value="SUBTILASE"/>
    <property type="match status" value="1"/>
</dbReference>
<dbReference type="RefSeq" id="WP_141847906.1">
    <property type="nucleotide sequence ID" value="NZ_VFMN01000001.1"/>
</dbReference>
<dbReference type="Proteomes" id="UP000317893">
    <property type="component" value="Unassembled WGS sequence"/>
</dbReference>
<dbReference type="InterPro" id="IPR050131">
    <property type="entry name" value="Peptidase_S8_subtilisin-like"/>
</dbReference>
<keyword evidence="2 5" id="KW-0645">Protease</keyword>
<dbReference type="PROSITE" id="PS00138">
    <property type="entry name" value="SUBTILASE_SER"/>
    <property type="match status" value="1"/>
</dbReference>
<evidence type="ECO:0000256" key="1">
    <source>
        <dbReference type="ARBA" id="ARBA00011073"/>
    </source>
</evidence>
<reference evidence="8 9" key="1">
    <citation type="submission" date="2019-06" db="EMBL/GenBank/DDBJ databases">
        <title>Sequencing the genomes of 1000 actinobacteria strains.</title>
        <authorList>
            <person name="Klenk H.-P."/>
        </authorList>
    </citation>
    <scope>NUCLEOTIDE SEQUENCE [LARGE SCALE GENOMIC DNA]</scope>
    <source>
        <strain evidence="8 9">DSM 18607</strain>
    </source>
</reference>
<dbReference type="InterPro" id="IPR036852">
    <property type="entry name" value="Peptidase_S8/S53_dom_sf"/>
</dbReference>
<dbReference type="GO" id="GO:0006508">
    <property type="term" value="P:proteolysis"/>
    <property type="evidence" value="ECO:0007669"/>
    <property type="project" value="UniProtKB-KW"/>
</dbReference>
<dbReference type="GO" id="GO:0004252">
    <property type="term" value="F:serine-type endopeptidase activity"/>
    <property type="evidence" value="ECO:0007669"/>
    <property type="project" value="UniProtKB-UniRule"/>
</dbReference>
<dbReference type="EMBL" id="VFMN01000001">
    <property type="protein sequence ID" value="TQJ08385.1"/>
    <property type="molecule type" value="Genomic_DNA"/>
</dbReference>
<dbReference type="OrthoDB" id="5177045at2"/>
<evidence type="ECO:0000313" key="8">
    <source>
        <dbReference type="EMBL" id="TQJ08385.1"/>
    </source>
</evidence>
<dbReference type="PANTHER" id="PTHR43806">
    <property type="entry name" value="PEPTIDASE S8"/>
    <property type="match status" value="1"/>
</dbReference>
<evidence type="ECO:0000256" key="3">
    <source>
        <dbReference type="ARBA" id="ARBA00022801"/>
    </source>
</evidence>
<comment type="caution">
    <text evidence="8">The sequence shown here is derived from an EMBL/GenBank/DDBJ whole genome shotgun (WGS) entry which is preliminary data.</text>
</comment>
<dbReference type="InterPro" id="IPR015500">
    <property type="entry name" value="Peptidase_S8_subtilisin-rel"/>
</dbReference>
<dbReference type="Pfam" id="PF00082">
    <property type="entry name" value="Peptidase_S8"/>
    <property type="match status" value="1"/>
</dbReference>
<evidence type="ECO:0000256" key="6">
    <source>
        <dbReference type="SAM" id="MobiDB-lite"/>
    </source>
</evidence>
<accession>A0A542DZ70</accession>
<feature type="active site" description="Charge relay system" evidence="5">
    <location>
        <position position="193"/>
    </location>
</feature>
<proteinExistence type="inferred from homology"/>
<evidence type="ECO:0000256" key="5">
    <source>
        <dbReference type="PROSITE-ProRule" id="PRU01240"/>
    </source>
</evidence>
<evidence type="ECO:0000256" key="2">
    <source>
        <dbReference type="ARBA" id="ARBA00022670"/>
    </source>
</evidence>
<comment type="similarity">
    <text evidence="1 5">Belongs to the peptidase S8 family.</text>
</comment>
<sequence>MRELVDAFAAVGVDVGVGGEDGDAGDRFDEMAFLYARGAVLTRDADVARVRRALGLDERPPAKDDGDERARRRRPGRGRERAGSSAGLTRIELDGRDTLEAVAELDRVLGPGVATPDHVLHVCPKGYACPATEPVPSDGPADPAPRDPALGTGVRVVVVDTGLVGELAQKVDVLAGVTGDEEDASAVGRYRGHGSFIAGIVKAMAPAAEVDVEAMLWVGGGILESDLAPALGRALESVPDVISLSAGATTRHGHPLLALEAFWEHGLRHVKGTVLVCAAGNNGDRGPFWPATSPWSVAVGALEPDGSRAPYSNHGSWVDVWARGSDLVAPYPVGAYTYAWPPHVGETASFGSGWASWSGTSFATPLVAGLVAARASWSGESARVAARSLVRAARAHATPYVGAVLEPGMADAP</sequence>